<dbReference type="EMBL" id="SMOL01000753">
    <property type="protein sequence ID" value="KAB2600375.1"/>
    <property type="molecule type" value="Genomic_DNA"/>
</dbReference>
<evidence type="ECO:0000313" key="2">
    <source>
        <dbReference type="Proteomes" id="UP000327157"/>
    </source>
</evidence>
<reference evidence="1 2" key="3">
    <citation type="submission" date="2019-11" db="EMBL/GenBank/DDBJ databases">
        <title>A de novo genome assembly of a pear dwarfing rootstock.</title>
        <authorList>
            <person name="Wang F."/>
            <person name="Wang J."/>
            <person name="Li S."/>
            <person name="Zhang Y."/>
            <person name="Fang M."/>
            <person name="Ma L."/>
            <person name="Zhao Y."/>
            <person name="Jiang S."/>
        </authorList>
    </citation>
    <scope>NUCLEOTIDE SEQUENCE [LARGE SCALE GENOMIC DNA]</scope>
    <source>
        <strain evidence="1">S2</strain>
        <tissue evidence="1">Leaf</tissue>
    </source>
</reference>
<organism evidence="1 2">
    <name type="scientific">Pyrus ussuriensis x Pyrus communis</name>
    <dbReference type="NCBI Taxonomy" id="2448454"/>
    <lineage>
        <taxon>Eukaryota</taxon>
        <taxon>Viridiplantae</taxon>
        <taxon>Streptophyta</taxon>
        <taxon>Embryophyta</taxon>
        <taxon>Tracheophyta</taxon>
        <taxon>Spermatophyta</taxon>
        <taxon>Magnoliopsida</taxon>
        <taxon>eudicotyledons</taxon>
        <taxon>Gunneridae</taxon>
        <taxon>Pentapetalae</taxon>
        <taxon>rosids</taxon>
        <taxon>fabids</taxon>
        <taxon>Rosales</taxon>
        <taxon>Rosaceae</taxon>
        <taxon>Amygdaloideae</taxon>
        <taxon>Maleae</taxon>
        <taxon>Pyrus</taxon>
    </lineage>
</organism>
<accession>A0A5N5FBC5</accession>
<protein>
    <submittedName>
        <fullName evidence="1">S2-RNase</fullName>
    </submittedName>
</protein>
<name>A0A5N5FBC5_9ROSA</name>
<dbReference type="AlphaFoldDB" id="A0A5N5FBC5"/>
<reference evidence="2" key="2">
    <citation type="submission" date="2019-10" db="EMBL/GenBank/DDBJ databases">
        <title>A de novo genome assembly of a pear dwarfing rootstock.</title>
        <authorList>
            <person name="Wang F."/>
            <person name="Wang J."/>
            <person name="Li S."/>
            <person name="Zhang Y."/>
            <person name="Fang M."/>
            <person name="Ma L."/>
            <person name="Zhao Y."/>
            <person name="Jiang S."/>
        </authorList>
    </citation>
    <scope>NUCLEOTIDE SEQUENCE [LARGE SCALE GENOMIC DNA]</scope>
</reference>
<proteinExistence type="predicted"/>
<keyword evidence="2" id="KW-1185">Reference proteome</keyword>
<sequence length="75" mass="8504">MLQSTPLRGPMALSAHSHHTADNAIKLFLSSSLYELHDRDTYQRSLSSMKFICIDMAFITMKNMILLPGIYLTQS</sequence>
<evidence type="ECO:0000313" key="1">
    <source>
        <dbReference type="EMBL" id="KAB2600375.1"/>
    </source>
</evidence>
<dbReference type="Proteomes" id="UP000327157">
    <property type="component" value="Chromosome 13"/>
</dbReference>
<reference evidence="1 2" key="1">
    <citation type="submission" date="2019-09" db="EMBL/GenBank/DDBJ databases">
        <authorList>
            <person name="Ou C."/>
        </authorList>
    </citation>
    <scope>NUCLEOTIDE SEQUENCE [LARGE SCALE GENOMIC DNA]</scope>
    <source>
        <strain evidence="1">S2</strain>
        <tissue evidence="1">Leaf</tissue>
    </source>
</reference>
<gene>
    <name evidence="1" type="ORF">D8674_010646</name>
</gene>
<comment type="caution">
    <text evidence="1">The sequence shown here is derived from an EMBL/GenBank/DDBJ whole genome shotgun (WGS) entry which is preliminary data.</text>
</comment>